<dbReference type="AlphaFoldDB" id="A0A7S2XRV9"/>
<evidence type="ECO:0000259" key="2">
    <source>
        <dbReference type="Pfam" id="PF12315"/>
    </source>
</evidence>
<evidence type="ECO:0000313" key="3">
    <source>
        <dbReference type="EMBL" id="CAD9823837.1"/>
    </source>
</evidence>
<gene>
    <name evidence="3" type="ORF">ASEP1449_LOCUS15671</name>
</gene>
<feature type="domain" description="Protein DA1-like" evidence="2">
    <location>
        <begin position="220"/>
        <end position="417"/>
    </location>
</feature>
<reference evidence="3" key="1">
    <citation type="submission" date="2021-01" db="EMBL/GenBank/DDBJ databases">
        <authorList>
            <person name="Corre E."/>
            <person name="Pelletier E."/>
            <person name="Niang G."/>
            <person name="Scheremetjew M."/>
            <person name="Finn R."/>
            <person name="Kale V."/>
            <person name="Holt S."/>
            <person name="Cochrane G."/>
            <person name="Meng A."/>
            <person name="Brown T."/>
            <person name="Cohen L."/>
        </authorList>
    </citation>
    <scope>NUCLEOTIDE SEQUENCE</scope>
    <source>
        <strain evidence="3">CCMP2084</strain>
    </source>
</reference>
<proteinExistence type="predicted"/>
<evidence type="ECO:0000256" key="1">
    <source>
        <dbReference type="SAM" id="MobiDB-lite"/>
    </source>
</evidence>
<dbReference type="InterPro" id="IPR045218">
    <property type="entry name" value="DA1-like"/>
</dbReference>
<sequence>MSSKGKGNSWAEQEEAFFGAATSPRQSQPQPPATCLPCDPTVTPTDDENLTTRSRSNDHNNTNNNNRRRANLGAMLRSGADSIASRMPRNMSMPMPMQIILPHCVACGRLSPLRYRFQPFFPEERVCASHERDSSRNHDIVSAANDGVLLKQCCACGRYEPSYDPSRHLLDLGDGDGRALCAACMRTAIVDTDDAIPVWQDVLRFMRHDLDLDVWTEIESIPIIVAHRAALNDPRIDHGTPGLSHTRGICMYETETITSSSFFANNGIDTSLADADAHTDHRVTVTAILCLRGLPASLTGSILAHEAVHAWFRLHPRPPPGRQRGERLPPMVEEGCCQLIAHLYLHDRAALYHTMTSSTNDTSTYMEDARGGPSDDKLRQYFLSEIERDQSEVYGEGFRRAARGFAQLGLHALLDYVLLHHAFPNDS</sequence>
<organism evidence="3">
    <name type="scientific">Attheya septentrionalis</name>
    <dbReference type="NCBI Taxonomy" id="420275"/>
    <lineage>
        <taxon>Eukaryota</taxon>
        <taxon>Sar</taxon>
        <taxon>Stramenopiles</taxon>
        <taxon>Ochrophyta</taxon>
        <taxon>Bacillariophyta</taxon>
        <taxon>Coscinodiscophyceae</taxon>
        <taxon>Chaetocerotophycidae</taxon>
        <taxon>Chaetocerotales</taxon>
        <taxon>Attheyaceae</taxon>
        <taxon>Attheya</taxon>
    </lineage>
</organism>
<accession>A0A7S2XRV9</accession>
<dbReference type="PANTHER" id="PTHR24209:SF7">
    <property type="entry name" value="PROTEIN DA1-RELATED 2"/>
    <property type="match status" value="1"/>
</dbReference>
<protein>
    <recommendedName>
        <fullName evidence="2">Protein DA1-like domain-containing protein</fullName>
    </recommendedName>
</protein>
<dbReference type="InterPro" id="IPR022087">
    <property type="entry name" value="DA1-like_dom"/>
</dbReference>
<dbReference type="Pfam" id="PF12315">
    <property type="entry name" value="DA1-like"/>
    <property type="match status" value="1"/>
</dbReference>
<name>A0A7S2XRV9_9STRA</name>
<feature type="region of interest" description="Disordered" evidence="1">
    <location>
        <begin position="1"/>
        <end position="71"/>
    </location>
</feature>
<feature type="compositionally biased region" description="Low complexity" evidence="1">
    <location>
        <begin position="51"/>
        <end position="65"/>
    </location>
</feature>
<dbReference type="PANTHER" id="PTHR24209">
    <property type="entry name" value="PROTEIN DA1-RELATED 2"/>
    <property type="match status" value="1"/>
</dbReference>
<dbReference type="EMBL" id="HBHQ01023165">
    <property type="protein sequence ID" value="CAD9823837.1"/>
    <property type="molecule type" value="Transcribed_RNA"/>
</dbReference>